<organism evidence="1 2">
    <name type="scientific">Prorocentrum cordatum</name>
    <dbReference type="NCBI Taxonomy" id="2364126"/>
    <lineage>
        <taxon>Eukaryota</taxon>
        <taxon>Sar</taxon>
        <taxon>Alveolata</taxon>
        <taxon>Dinophyceae</taxon>
        <taxon>Prorocentrales</taxon>
        <taxon>Prorocentraceae</taxon>
        <taxon>Prorocentrum</taxon>
    </lineage>
</organism>
<reference evidence="1" key="1">
    <citation type="submission" date="2023-10" db="EMBL/GenBank/DDBJ databases">
        <authorList>
            <person name="Chen Y."/>
            <person name="Shah S."/>
            <person name="Dougan E. K."/>
            <person name="Thang M."/>
            <person name="Chan C."/>
        </authorList>
    </citation>
    <scope>NUCLEOTIDE SEQUENCE [LARGE SCALE GENOMIC DNA]</scope>
</reference>
<sequence>PGAFLHGRCWYLSDAGASCAGVCAAHGLQFAWYAAPRERPALGRLLGRGRGEERHSWAALECHVPGAALYYTASRTPGCPGWSDPEGWSSPQCRLACPCGPPRPAAGSPPRCGAWAAAAAATGRRCEPATPTEDCRGPRTAIC</sequence>
<protein>
    <submittedName>
        <fullName evidence="1">Uncharacterized protein</fullName>
    </submittedName>
</protein>
<comment type="caution">
    <text evidence="1">The sequence shown here is derived from an EMBL/GenBank/DDBJ whole genome shotgun (WGS) entry which is preliminary data.</text>
</comment>
<dbReference type="EMBL" id="CAUYUJ010004554">
    <property type="protein sequence ID" value="CAK0810018.1"/>
    <property type="molecule type" value="Genomic_DNA"/>
</dbReference>
<evidence type="ECO:0000313" key="2">
    <source>
        <dbReference type="Proteomes" id="UP001189429"/>
    </source>
</evidence>
<feature type="non-terminal residue" evidence="1">
    <location>
        <position position="1"/>
    </location>
</feature>
<name>A0ABN9QXG5_9DINO</name>
<keyword evidence="2" id="KW-1185">Reference proteome</keyword>
<accession>A0ABN9QXG5</accession>
<proteinExistence type="predicted"/>
<evidence type="ECO:0000313" key="1">
    <source>
        <dbReference type="EMBL" id="CAK0810018.1"/>
    </source>
</evidence>
<gene>
    <name evidence="1" type="ORF">PCOR1329_LOCUS15109</name>
</gene>
<dbReference type="Proteomes" id="UP001189429">
    <property type="component" value="Unassembled WGS sequence"/>
</dbReference>